<name>A0A9K3D2P0_9EUKA</name>
<dbReference type="AlphaFoldDB" id="A0A9K3D2P0"/>
<evidence type="ECO:0000313" key="3">
    <source>
        <dbReference type="Proteomes" id="UP000265618"/>
    </source>
</evidence>
<feature type="signal peptide" evidence="1">
    <location>
        <begin position="1"/>
        <end position="28"/>
    </location>
</feature>
<comment type="caution">
    <text evidence="2">The sequence shown here is derived from an EMBL/GenBank/DDBJ whole genome shotgun (WGS) entry which is preliminary data.</text>
</comment>
<evidence type="ECO:0000313" key="2">
    <source>
        <dbReference type="EMBL" id="GIQ88008.1"/>
    </source>
</evidence>
<keyword evidence="1" id="KW-0732">Signal</keyword>
<accession>A0A9K3D2P0</accession>
<sequence>MTKAYALLVPTIFSILLVCCSLVFVAVGGDTTSVQGGIYLGTDSGATTSKTGAVWASDGSPVSLTLRQSRTNSQMGTGHVIED</sequence>
<feature type="chain" id="PRO_5039927453" evidence="1">
    <location>
        <begin position="29"/>
        <end position="83"/>
    </location>
</feature>
<keyword evidence="3" id="KW-1185">Reference proteome</keyword>
<evidence type="ECO:0000256" key="1">
    <source>
        <dbReference type="SAM" id="SignalP"/>
    </source>
</evidence>
<dbReference type="Proteomes" id="UP000265618">
    <property type="component" value="Unassembled WGS sequence"/>
</dbReference>
<organism evidence="2 3">
    <name type="scientific">Kipferlia bialata</name>
    <dbReference type="NCBI Taxonomy" id="797122"/>
    <lineage>
        <taxon>Eukaryota</taxon>
        <taxon>Metamonada</taxon>
        <taxon>Carpediemonas-like organisms</taxon>
        <taxon>Kipferlia</taxon>
    </lineage>
</organism>
<reference evidence="2 3" key="1">
    <citation type="journal article" date="2018" name="PLoS ONE">
        <title>The draft genome of Kipferlia bialata reveals reductive genome evolution in fornicate parasites.</title>
        <authorList>
            <person name="Tanifuji G."/>
            <person name="Takabayashi S."/>
            <person name="Kume K."/>
            <person name="Takagi M."/>
            <person name="Nakayama T."/>
            <person name="Kamikawa R."/>
            <person name="Inagaki Y."/>
            <person name="Hashimoto T."/>
        </authorList>
    </citation>
    <scope>NUCLEOTIDE SEQUENCE [LARGE SCALE GENOMIC DNA]</scope>
    <source>
        <strain evidence="2">NY0173</strain>
    </source>
</reference>
<protein>
    <submittedName>
        <fullName evidence="2">Uncharacterized protein</fullName>
    </submittedName>
</protein>
<proteinExistence type="predicted"/>
<dbReference type="EMBL" id="BDIP01003687">
    <property type="protein sequence ID" value="GIQ88008.1"/>
    <property type="molecule type" value="Genomic_DNA"/>
</dbReference>
<gene>
    <name evidence="2" type="ORF">KIPB_010165</name>
</gene>